<sequence length="141" mass="16369">MIKTPKNTTYQRNTKNGKIQCQLKWRADFGMTKTKAYHKAQIFVDSEVLRLNDPLTPMRSKELIRSVMRATDVGSGLVEYRTPYARYHYYGKLMVGRAPKRLTNKTMTYQGAPQRGPKWFERMKVQHKKDILKGAGKIASK</sequence>
<gene>
    <name evidence="1" type="ORF">EUBDOL_01220</name>
</gene>
<evidence type="ECO:0008006" key="3">
    <source>
        <dbReference type="Google" id="ProtNLM"/>
    </source>
</evidence>
<dbReference type="Proteomes" id="UP000004090">
    <property type="component" value="Unassembled WGS sequence"/>
</dbReference>
<evidence type="ECO:0000313" key="1">
    <source>
        <dbReference type="EMBL" id="EDP11300.1"/>
    </source>
</evidence>
<comment type="caution">
    <text evidence="1">The sequence shown here is derived from an EMBL/GenBank/DDBJ whole genome shotgun (WGS) entry which is preliminary data.</text>
</comment>
<dbReference type="GeneID" id="92793455"/>
<organism evidence="1 2">
    <name type="scientific">Amedibacillus dolichus DSM 3991</name>
    <dbReference type="NCBI Taxonomy" id="428127"/>
    <lineage>
        <taxon>Bacteria</taxon>
        <taxon>Bacillati</taxon>
        <taxon>Bacillota</taxon>
        <taxon>Erysipelotrichia</taxon>
        <taxon>Erysipelotrichales</taxon>
        <taxon>Erysipelotrichaceae</taxon>
        <taxon>Amedibacillus</taxon>
    </lineage>
</organism>
<dbReference type="STRING" id="428127.EUBDOL_01220"/>
<name>A8RBZ0_9FIRM</name>
<accession>A8RBZ0</accession>
<protein>
    <recommendedName>
        <fullName evidence="3">Minor capsid protein</fullName>
    </recommendedName>
</protein>
<reference evidence="1 2" key="1">
    <citation type="submission" date="2007-09" db="EMBL/GenBank/DDBJ databases">
        <title>Draft genome sequence of Eubacterium dolichum (DSM 3991).</title>
        <authorList>
            <person name="Sudarsanam P."/>
            <person name="Ley R."/>
            <person name="Guruge J."/>
            <person name="Turnbaugh P.J."/>
            <person name="Mahowald M."/>
            <person name="Liep D."/>
            <person name="Gordon J."/>
        </authorList>
    </citation>
    <scope>NUCLEOTIDE SEQUENCE [LARGE SCALE GENOMIC DNA]</scope>
    <source>
        <strain evidence="1 2">DSM 3991</strain>
    </source>
</reference>
<proteinExistence type="predicted"/>
<dbReference type="RefSeq" id="WP_004799548.1">
    <property type="nucleotide sequence ID" value="NZ_DS483475.1"/>
</dbReference>
<dbReference type="EMBL" id="ABAW02000019">
    <property type="protein sequence ID" value="EDP11300.1"/>
    <property type="molecule type" value="Genomic_DNA"/>
</dbReference>
<dbReference type="AlphaFoldDB" id="A8RBZ0"/>
<reference evidence="1 2" key="2">
    <citation type="submission" date="2007-09" db="EMBL/GenBank/DDBJ databases">
        <authorList>
            <person name="Fulton L."/>
            <person name="Clifton S."/>
            <person name="Fulton B."/>
            <person name="Xu J."/>
            <person name="Minx P."/>
            <person name="Pepin K.H."/>
            <person name="Johnson M."/>
            <person name="Thiruvilangam P."/>
            <person name="Bhonagiri V."/>
            <person name="Nash W.E."/>
            <person name="Mardis E.R."/>
            <person name="Wilson R.K."/>
        </authorList>
    </citation>
    <scope>NUCLEOTIDE SEQUENCE [LARGE SCALE GENOMIC DNA]</scope>
    <source>
        <strain evidence="1 2">DSM 3991</strain>
    </source>
</reference>
<dbReference type="eggNOG" id="ENOG5031M9W">
    <property type="taxonomic scope" value="Bacteria"/>
</dbReference>
<evidence type="ECO:0000313" key="2">
    <source>
        <dbReference type="Proteomes" id="UP000004090"/>
    </source>
</evidence>
<dbReference type="HOGENOM" id="CLU_122298_0_0_9"/>